<dbReference type="EMBL" id="JBHSPA010000091">
    <property type="protein sequence ID" value="MFC5833277.1"/>
    <property type="molecule type" value="Genomic_DNA"/>
</dbReference>
<dbReference type="InterPro" id="IPR051397">
    <property type="entry name" value="Zn-ADH-like_protein"/>
</dbReference>
<dbReference type="InterPro" id="IPR013149">
    <property type="entry name" value="ADH-like_C"/>
</dbReference>
<protein>
    <submittedName>
        <fullName evidence="2">Zinc-binding dehydrogenase</fullName>
    </submittedName>
</protein>
<accession>A0ABW1D799</accession>
<proteinExistence type="predicted"/>
<keyword evidence="3" id="KW-1185">Reference proteome</keyword>
<feature type="domain" description="Alcohol dehydrogenase-like C-terminal" evidence="1">
    <location>
        <begin position="2"/>
        <end position="72"/>
    </location>
</feature>
<reference evidence="3" key="1">
    <citation type="journal article" date="2019" name="Int. J. Syst. Evol. Microbiol.">
        <title>The Global Catalogue of Microorganisms (GCM) 10K type strain sequencing project: providing services to taxonomists for standard genome sequencing and annotation.</title>
        <authorList>
            <consortium name="The Broad Institute Genomics Platform"/>
            <consortium name="The Broad Institute Genome Sequencing Center for Infectious Disease"/>
            <person name="Wu L."/>
            <person name="Ma J."/>
        </authorList>
    </citation>
    <scope>NUCLEOTIDE SEQUENCE [LARGE SCALE GENOMIC DNA]</scope>
    <source>
        <strain evidence="3">CCUG 53903</strain>
    </source>
</reference>
<name>A0ABW1D799_9ACTN</name>
<dbReference type="PANTHER" id="PTHR43677:SF4">
    <property type="entry name" value="QUINONE OXIDOREDUCTASE-LIKE PROTEIN 2"/>
    <property type="match status" value="1"/>
</dbReference>
<comment type="caution">
    <text evidence="2">The sequence shown here is derived from an EMBL/GenBank/DDBJ whole genome shotgun (WGS) entry which is preliminary data.</text>
</comment>
<sequence>MGSLLVQLAKSAGATVVAAAGGSRKTGVARDLGADEVVDYTAPGWTDGVAPVDVVLDGVGGDIARAAFDMRRARDVGHRAALCQLANRLVGILPGCLKTRSPYEATAWSHRSGECAA</sequence>
<dbReference type="PANTHER" id="PTHR43677">
    <property type="entry name" value="SHORT-CHAIN DEHYDROGENASE/REDUCTASE"/>
    <property type="match status" value="1"/>
</dbReference>
<evidence type="ECO:0000313" key="2">
    <source>
        <dbReference type="EMBL" id="MFC5833277.1"/>
    </source>
</evidence>
<evidence type="ECO:0000259" key="1">
    <source>
        <dbReference type="Pfam" id="PF00107"/>
    </source>
</evidence>
<evidence type="ECO:0000313" key="3">
    <source>
        <dbReference type="Proteomes" id="UP001596058"/>
    </source>
</evidence>
<dbReference type="RefSeq" id="WP_379522703.1">
    <property type="nucleotide sequence ID" value="NZ_JBHSPA010000091.1"/>
</dbReference>
<dbReference type="Gene3D" id="3.40.50.720">
    <property type="entry name" value="NAD(P)-binding Rossmann-like Domain"/>
    <property type="match status" value="1"/>
</dbReference>
<dbReference type="SUPFAM" id="SSF51735">
    <property type="entry name" value="NAD(P)-binding Rossmann-fold domains"/>
    <property type="match status" value="1"/>
</dbReference>
<dbReference type="Proteomes" id="UP001596058">
    <property type="component" value="Unassembled WGS sequence"/>
</dbReference>
<dbReference type="Pfam" id="PF00107">
    <property type="entry name" value="ADH_zinc_N"/>
    <property type="match status" value="1"/>
</dbReference>
<organism evidence="2 3">
    <name type="scientific">Nonomuraea insulae</name>
    <dbReference type="NCBI Taxonomy" id="1616787"/>
    <lineage>
        <taxon>Bacteria</taxon>
        <taxon>Bacillati</taxon>
        <taxon>Actinomycetota</taxon>
        <taxon>Actinomycetes</taxon>
        <taxon>Streptosporangiales</taxon>
        <taxon>Streptosporangiaceae</taxon>
        <taxon>Nonomuraea</taxon>
    </lineage>
</organism>
<gene>
    <name evidence="2" type="ORF">ACFPZ3_56305</name>
</gene>
<dbReference type="InterPro" id="IPR036291">
    <property type="entry name" value="NAD(P)-bd_dom_sf"/>
</dbReference>